<dbReference type="EMBL" id="VSSQ01128115">
    <property type="protein sequence ID" value="MPN57043.1"/>
    <property type="molecule type" value="Genomic_DNA"/>
</dbReference>
<sequence length="107" mass="12186">MDSNRLILRWADRPAQELYMGNNELLSDLARWNTRTPAGHPEGFIEAFANIYRNFALTVVAKENGENPGAPVTDFPTVYDGVRGMQFVETMVESGRDNNTKWHKWIG</sequence>
<dbReference type="AlphaFoldDB" id="A0A645JBX7"/>
<evidence type="ECO:0000313" key="1">
    <source>
        <dbReference type="EMBL" id="MPN57043.1"/>
    </source>
</evidence>
<accession>A0A645JBX7</accession>
<protein>
    <recommendedName>
        <fullName evidence="2">Gfo/Idh/MocA-like oxidoreductase C-terminal domain-containing protein</fullName>
    </recommendedName>
</protein>
<gene>
    <name evidence="1" type="ORF">SDC9_204737</name>
</gene>
<proteinExistence type="predicted"/>
<evidence type="ECO:0008006" key="2">
    <source>
        <dbReference type="Google" id="ProtNLM"/>
    </source>
</evidence>
<comment type="caution">
    <text evidence="1">The sequence shown here is derived from an EMBL/GenBank/DDBJ whole genome shotgun (WGS) entry which is preliminary data.</text>
</comment>
<reference evidence="1" key="1">
    <citation type="submission" date="2019-08" db="EMBL/GenBank/DDBJ databases">
        <authorList>
            <person name="Kucharzyk K."/>
            <person name="Murdoch R.W."/>
            <person name="Higgins S."/>
            <person name="Loffler F."/>
        </authorList>
    </citation>
    <scope>NUCLEOTIDE SEQUENCE</scope>
</reference>
<name>A0A645JBX7_9ZZZZ</name>
<organism evidence="1">
    <name type="scientific">bioreactor metagenome</name>
    <dbReference type="NCBI Taxonomy" id="1076179"/>
    <lineage>
        <taxon>unclassified sequences</taxon>
        <taxon>metagenomes</taxon>
        <taxon>ecological metagenomes</taxon>
    </lineage>
</organism>
<dbReference type="Gene3D" id="3.30.360.10">
    <property type="entry name" value="Dihydrodipicolinate Reductase, domain 2"/>
    <property type="match status" value="1"/>
</dbReference>